<dbReference type="Gene3D" id="3.40.50.1460">
    <property type="match status" value="1"/>
</dbReference>
<dbReference type="Pfam" id="PF00656">
    <property type="entry name" value="Peptidase_C14"/>
    <property type="match status" value="1"/>
</dbReference>
<dbReference type="InterPro" id="IPR011600">
    <property type="entry name" value="Pept_C14_caspase"/>
</dbReference>
<feature type="domain" description="Peptidase C14 caspase" evidence="1">
    <location>
        <begin position="3"/>
        <end position="216"/>
    </location>
</feature>
<dbReference type="PANTHER" id="PTHR22576:SF37">
    <property type="entry name" value="MUCOSA-ASSOCIATED LYMPHOID TISSUE LYMPHOMA TRANSLOCATION PROTEIN 1"/>
    <property type="match status" value="1"/>
</dbReference>
<dbReference type="PANTHER" id="PTHR22576">
    <property type="entry name" value="MUCOSA ASSOCIATED LYMPHOID TISSUE LYMPHOMA TRANSLOCATION PROTEIN 1/PARACASPASE"/>
    <property type="match status" value="1"/>
</dbReference>
<dbReference type="InterPro" id="IPR052039">
    <property type="entry name" value="Caspase-related_regulators"/>
</dbReference>
<evidence type="ECO:0000259" key="1">
    <source>
        <dbReference type="Pfam" id="PF00656"/>
    </source>
</evidence>
<accession>A0ABS3CLU1</accession>
<dbReference type="RefSeq" id="WP_206588731.1">
    <property type="nucleotide sequence ID" value="NZ_JAFKCU010000008.1"/>
</dbReference>
<evidence type="ECO:0000313" key="3">
    <source>
        <dbReference type="Proteomes" id="UP000664480"/>
    </source>
</evidence>
<keyword evidence="3" id="KW-1185">Reference proteome</keyword>
<name>A0ABS3CLU1_9BACT</name>
<gene>
    <name evidence="2" type="ORF">J0A69_21690</name>
</gene>
<dbReference type="Proteomes" id="UP000664480">
    <property type="component" value="Unassembled WGS sequence"/>
</dbReference>
<reference evidence="2 3" key="1">
    <citation type="submission" date="2021-03" db="EMBL/GenBank/DDBJ databases">
        <title>novel species isolated from a fishpond in China.</title>
        <authorList>
            <person name="Lu H."/>
            <person name="Cai Z."/>
        </authorList>
    </citation>
    <scope>NUCLEOTIDE SEQUENCE [LARGE SCALE GENOMIC DNA]</scope>
    <source>
        <strain evidence="2 3">YJ13C</strain>
    </source>
</reference>
<proteinExistence type="predicted"/>
<dbReference type="EMBL" id="JAFKCU010000008">
    <property type="protein sequence ID" value="MBN7818067.1"/>
    <property type="molecule type" value="Genomic_DNA"/>
</dbReference>
<sequence length="435" mass="49396">MDRKSLVIGIGDYNHFSSLDNCVNDATDIHSFLVENGFDSTLIINAKQKNLVASIAKFKDSIAENTISVIFFAGHGLQDDKHNFLVAADSEVKSTIDIKYNCVYADDLFITESKANLHLIILDACRNNPFKDGNRGITVGLSKMHAPAGTLIAFSTSPNSASLERAGERNGIYTKHLLNNIQTPNLPVELVFKNTRNDVILDTKQRQVPWEESSLYGDHFSFINAKQDVIESFVAEVIESDRKIGLVELMPFLNVSNFTNLSINQLLMILALVRISFGMEEEKEHSMTVDHDYLDNLLFTTYFPLFDERLFKEDKATEPFSLDLFNQITIKRGRNFGYNSLEGPDESFSQFMMNIVKWYGDDALLLLYLSVKDDQHVLKPTIITSKNGNLIIHNYAQVIGDKVKEIFEPYLKMREPFEKKTPDLFSDMTIEQIDD</sequence>
<dbReference type="SUPFAM" id="SSF52129">
    <property type="entry name" value="Caspase-like"/>
    <property type="match status" value="1"/>
</dbReference>
<organism evidence="2 3">
    <name type="scientific">Algoriphagus pacificus</name>
    <dbReference type="NCBI Taxonomy" id="2811234"/>
    <lineage>
        <taxon>Bacteria</taxon>
        <taxon>Pseudomonadati</taxon>
        <taxon>Bacteroidota</taxon>
        <taxon>Cytophagia</taxon>
        <taxon>Cytophagales</taxon>
        <taxon>Cyclobacteriaceae</taxon>
        <taxon>Algoriphagus</taxon>
    </lineage>
</organism>
<comment type="caution">
    <text evidence="2">The sequence shown here is derived from an EMBL/GenBank/DDBJ whole genome shotgun (WGS) entry which is preliminary data.</text>
</comment>
<dbReference type="InterPro" id="IPR029030">
    <property type="entry name" value="Caspase-like_dom_sf"/>
</dbReference>
<protein>
    <submittedName>
        <fullName evidence="2">Caspase family protein</fullName>
    </submittedName>
</protein>
<evidence type="ECO:0000313" key="2">
    <source>
        <dbReference type="EMBL" id="MBN7818067.1"/>
    </source>
</evidence>